<dbReference type="GO" id="GO:0005737">
    <property type="term" value="C:cytoplasm"/>
    <property type="evidence" value="ECO:0007669"/>
    <property type="project" value="TreeGrafter"/>
</dbReference>
<keyword evidence="10" id="KW-1185">Reference proteome</keyword>
<dbReference type="SUPFAM" id="SSF56204">
    <property type="entry name" value="Hect, E3 ligase catalytic domain"/>
    <property type="match status" value="1"/>
</dbReference>
<dbReference type="GO" id="GO:0000209">
    <property type="term" value="P:protein polyubiquitination"/>
    <property type="evidence" value="ECO:0007669"/>
    <property type="project" value="TreeGrafter"/>
</dbReference>
<dbReference type="EC" id="2.3.2.26" evidence="3"/>
<feature type="active site" description="Glycyl thioester intermediate" evidence="6">
    <location>
        <position position="806"/>
    </location>
</feature>
<dbReference type="InterPro" id="IPR035983">
    <property type="entry name" value="Hect_E3_ubiquitin_ligase"/>
</dbReference>
<evidence type="ECO:0000259" key="8">
    <source>
        <dbReference type="PROSITE" id="PS50237"/>
    </source>
</evidence>
<dbReference type="Gene3D" id="3.10.20.90">
    <property type="entry name" value="Phosphatidylinositol 3-kinase Catalytic Subunit, Chain A, domain 1"/>
    <property type="match status" value="1"/>
</dbReference>
<protein>
    <recommendedName>
        <fullName evidence="3">HECT-type E3 ubiquitin transferase</fullName>
        <ecNumber evidence="3">2.3.2.26</ecNumber>
    </recommendedName>
</protein>
<reference evidence="9" key="2">
    <citation type="submission" date="2023-06" db="EMBL/GenBank/DDBJ databases">
        <authorList>
            <person name="Ma L."/>
            <person name="Liu K.-W."/>
            <person name="Li Z."/>
            <person name="Hsiao Y.-Y."/>
            <person name="Qi Y."/>
            <person name="Fu T."/>
            <person name="Tang G."/>
            <person name="Zhang D."/>
            <person name="Sun W.-H."/>
            <person name="Liu D.-K."/>
            <person name="Li Y."/>
            <person name="Chen G.-Z."/>
            <person name="Liu X.-D."/>
            <person name="Liao X.-Y."/>
            <person name="Jiang Y.-T."/>
            <person name="Yu X."/>
            <person name="Hao Y."/>
            <person name="Huang J."/>
            <person name="Zhao X.-W."/>
            <person name="Ke S."/>
            <person name="Chen Y.-Y."/>
            <person name="Wu W.-L."/>
            <person name="Hsu J.-L."/>
            <person name="Lin Y.-F."/>
            <person name="Huang M.-D."/>
            <person name="Li C.-Y."/>
            <person name="Huang L."/>
            <person name="Wang Z.-W."/>
            <person name="Zhao X."/>
            <person name="Zhong W.-Y."/>
            <person name="Peng D.-H."/>
            <person name="Ahmad S."/>
            <person name="Lan S."/>
            <person name="Zhang J.-S."/>
            <person name="Tsai W.-C."/>
            <person name="Van De Peer Y."/>
            <person name="Liu Z.-J."/>
        </authorList>
    </citation>
    <scope>NUCLEOTIDE SEQUENCE</scope>
    <source>
        <strain evidence="9">SCP</strain>
        <tissue evidence="9">Leaves</tissue>
    </source>
</reference>
<dbReference type="PANTHER" id="PTHR11254:SF424">
    <property type="entry name" value="E3 UBIQUITIN-PROTEIN LIGASE UPL5"/>
    <property type="match status" value="1"/>
</dbReference>
<sequence>MSTAVATHHRLLTSSKRKLEDLGLDDADDETFIVIGRMRTHDDDEVEEATFSEPSDPPPPPLQIFVRQMSTGSTTVIRASPSDTVGSVIERLHEMTGIPVAEQRLVCNGRQLQTELTLSESGVRDGSDLRLTGRLRSTRCPQSWQVVDDLVSAVFRLIRGERPARGACSVPACAREFLRIIPEEADLVATHLCVLRDAGGPRLLVLLYLSQDSSHQTAAETAIKLFLQPPQDPVLRTRFIPIVLEFSRLLRDHAAEGSADRLYRECRASLGTLLEAAVGHGLWCFLDHPKPTRVVGEVFPFVAELAGSLSSHMSSPAMAIQPAVLREFRAFMSPLKEGIEDWSRDAAPQVRRLQFDARKPPHEQDWTDSVPTIFMELLEKVRDCLKRMDGEEFKPEWLFFLLVLRELDGISRLHEGGEEKLREMLMEQRASMNVLLGRAIRSEEHLWVLPFKEVMEGETRRHVVMMMFPEVKEDYEVLHEMLIDRQQLLAESFEYVRQADPEALRSGLFMEFKNEEATGPGVLREWFCLVCRELFNTENALFITCPNDQRRFFPNPGSVVNSLHLDYFRFCGRMIALALMYKVQVGVLFDPLFFVQLGGKVISLEDVRDSDPCFYTSCKQILEMDAALLDSDALGLTFVREIDELGSLREVELCRGGKGITVTSRNRDRYIELLIRHRFVTSISEQTRLFAEGFADILGEQKHLRCFFRSLELKDLDILLNGSEETISVEDWKGHTEYNGYKETDNQVCWFWKVLESMSADQRRVLLFFWTSVNYLPITGFRGLPSKLYIYKGPESNKRLPSSHTCFFQLGLPAYTSMEIMRERLLVITQEHVSCSFGKW</sequence>
<evidence type="ECO:0000256" key="6">
    <source>
        <dbReference type="PROSITE-ProRule" id="PRU00104"/>
    </source>
</evidence>
<dbReference type="GO" id="GO:0061630">
    <property type="term" value="F:ubiquitin protein ligase activity"/>
    <property type="evidence" value="ECO:0007669"/>
    <property type="project" value="UniProtKB-EC"/>
</dbReference>
<dbReference type="InterPro" id="IPR029071">
    <property type="entry name" value="Ubiquitin-like_domsf"/>
</dbReference>
<dbReference type="EMBL" id="JAUJYN010000004">
    <property type="protein sequence ID" value="KAK1274404.1"/>
    <property type="molecule type" value="Genomic_DNA"/>
</dbReference>
<organism evidence="9 10">
    <name type="scientific">Acorus gramineus</name>
    <name type="common">Dwarf sweet flag</name>
    <dbReference type="NCBI Taxonomy" id="55184"/>
    <lineage>
        <taxon>Eukaryota</taxon>
        <taxon>Viridiplantae</taxon>
        <taxon>Streptophyta</taxon>
        <taxon>Embryophyta</taxon>
        <taxon>Tracheophyta</taxon>
        <taxon>Spermatophyta</taxon>
        <taxon>Magnoliopsida</taxon>
        <taxon>Liliopsida</taxon>
        <taxon>Acoraceae</taxon>
        <taxon>Acorus</taxon>
    </lineage>
</organism>
<evidence type="ECO:0000256" key="5">
    <source>
        <dbReference type="ARBA" id="ARBA00022786"/>
    </source>
</evidence>
<name>A0AAV9BDM9_ACOGR</name>
<proteinExistence type="predicted"/>
<evidence type="ECO:0000256" key="2">
    <source>
        <dbReference type="ARBA" id="ARBA00004906"/>
    </source>
</evidence>
<dbReference type="SMART" id="SM00119">
    <property type="entry name" value="HECTc"/>
    <property type="match status" value="1"/>
</dbReference>
<dbReference type="PROSITE" id="PS50053">
    <property type="entry name" value="UBIQUITIN_2"/>
    <property type="match status" value="1"/>
</dbReference>
<comment type="catalytic activity">
    <reaction evidence="1">
        <text>S-ubiquitinyl-[E2 ubiquitin-conjugating enzyme]-L-cysteine + [acceptor protein]-L-lysine = [E2 ubiquitin-conjugating enzyme]-L-cysteine + N(6)-ubiquitinyl-[acceptor protein]-L-lysine.</text>
        <dbReference type="EC" id="2.3.2.26"/>
    </reaction>
</comment>
<dbReference type="Pfam" id="PF00240">
    <property type="entry name" value="ubiquitin"/>
    <property type="match status" value="1"/>
</dbReference>
<accession>A0AAV9BDM9</accession>
<dbReference type="CDD" id="cd17039">
    <property type="entry name" value="Ubl_ubiquitin_like"/>
    <property type="match status" value="1"/>
</dbReference>
<dbReference type="CDD" id="cd00078">
    <property type="entry name" value="HECTc"/>
    <property type="match status" value="1"/>
</dbReference>
<dbReference type="Gene3D" id="3.30.2160.10">
    <property type="entry name" value="Hect, E3 ligase catalytic domain"/>
    <property type="match status" value="1"/>
</dbReference>
<dbReference type="Pfam" id="PF00632">
    <property type="entry name" value="HECT"/>
    <property type="match status" value="1"/>
</dbReference>
<evidence type="ECO:0000256" key="3">
    <source>
        <dbReference type="ARBA" id="ARBA00012485"/>
    </source>
</evidence>
<evidence type="ECO:0000313" key="10">
    <source>
        <dbReference type="Proteomes" id="UP001179952"/>
    </source>
</evidence>
<feature type="domain" description="HECT" evidence="8">
    <location>
        <begin position="500"/>
        <end position="838"/>
    </location>
</feature>
<dbReference type="PROSITE" id="PS50237">
    <property type="entry name" value="HECT"/>
    <property type="match status" value="1"/>
</dbReference>
<dbReference type="PANTHER" id="PTHR11254">
    <property type="entry name" value="HECT DOMAIN UBIQUITIN-PROTEIN LIGASE"/>
    <property type="match status" value="1"/>
</dbReference>
<dbReference type="Proteomes" id="UP001179952">
    <property type="component" value="Unassembled WGS sequence"/>
</dbReference>
<dbReference type="AlphaFoldDB" id="A0AAV9BDM9"/>
<dbReference type="FunFam" id="3.30.2410.10:FF:000020">
    <property type="entry name" value="E3 ubiquitin-protein ligase UPL5"/>
    <property type="match status" value="1"/>
</dbReference>
<dbReference type="InterPro" id="IPR050409">
    <property type="entry name" value="E3_ubiq-protein_ligase"/>
</dbReference>
<comment type="caution">
    <text evidence="9">The sequence shown here is derived from an EMBL/GenBank/DDBJ whole genome shotgun (WGS) entry which is preliminary data.</text>
</comment>
<reference evidence="9" key="1">
    <citation type="journal article" date="2023" name="Nat. Commun.">
        <title>Diploid and tetraploid genomes of Acorus and the evolution of monocots.</title>
        <authorList>
            <person name="Ma L."/>
            <person name="Liu K.W."/>
            <person name="Li Z."/>
            <person name="Hsiao Y.Y."/>
            <person name="Qi Y."/>
            <person name="Fu T."/>
            <person name="Tang G.D."/>
            <person name="Zhang D."/>
            <person name="Sun W.H."/>
            <person name="Liu D.K."/>
            <person name="Li Y."/>
            <person name="Chen G.Z."/>
            <person name="Liu X.D."/>
            <person name="Liao X.Y."/>
            <person name="Jiang Y.T."/>
            <person name="Yu X."/>
            <person name="Hao Y."/>
            <person name="Huang J."/>
            <person name="Zhao X.W."/>
            <person name="Ke S."/>
            <person name="Chen Y.Y."/>
            <person name="Wu W.L."/>
            <person name="Hsu J.L."/>
            <person name="Lin Y.F."/>
            <person name="Huang M.D."/>
            <person name="Li C.Y."/>
            <person name="Huang L."/>
            <person name="Wang Z.W."/>
            <person name="Zhao X."/>
            <person name="Zhong W.Y."/>
            <person name="Peng D.H."/>
            <person name="Ahmad S."/>
            <person name="Lan S."/>
            <person name="Zhang J.S."/>
            <person name="Tsai W.C."/>
            <person name="Van de Peer Y."/>
            <person name="Liu Z.J."/>
        </authorList>
    </citation>
    <scope>NUCLEOTIDE SEQUENCE</scope>
    <source>
        <strain evidence="9">SCP</strain>
    </source>
</reference>
<comment type="pathway">
    <text evidence="2">Protein modification; protein ubiquitination.</text>
</comment>
<feature type="domain" description="Ubiquitin-like" evidence="7">
    <location>
        <begin position="62"/>
        <end position="138"/>
    </location>
</feature>
<keyword evidence="5 6" id="KW-0833">Ubl conjugation pathway</keyword>
<dbReference type="InterPro" id="IPR000626">
    <property type="entry name" value="Ubiquitin-like_dom"/>
</dbReference>
<dbReference type="PRINTS" id="PR00348">
    <property type="entry name" value="UBIQUITIN"/>
</dbReference>
<dbReference type="GO" id="GO:0006511">
    <property type="term" value="P:ubiquitin-dependent protein catabolic process"/>
    <property type="evidence" value="ECO:0007669"/>
    <property type="project" value="TreeGrafter"/>
</dbReference>
<evidence type="ECO:0000256" key="4">
    <source>
        <dbReference type="ARBA" id="ARBA00022679"/>
    </source>
</evidence>
<dbReference type="Gene3D" id="3.90.1750.10">
    <property type="entry name" value="Hect, E3 ligase catalytic domains"/>
    <property type="match status" value="1"/>
</dbReference>
<dbReference type="InterPro" id="IPR019956">
    <property type="entry name" value="Ubiquitin_dom"/>
</dbReference>
<evidence type="ECO:0000256" key="1">
    <source>
        <dbReference type="ARBA" id="ARBA00000885"/>
    </source>
</evidence>
<dbReference type="InterPro" id="IPR000569">
    <property type="entry name" value="HECT_dom"/>
</dbReference>
<evidence type="ECO:0000259" key="7">
    <source>
        <dbReference type="PROSITE" id="PS50053"/>
    </source>
</evidence>
<gene>
    <name evidence="9" type="ORF">QJS04_geneDACA022683</name>
</gene>
<keyword evidence="4" id="KW-0808">Transferase</keyword>
<evidence type="ECO:0000313" key="9">
    <source>
        <dbReference type="EMBL" id="KAK1274404.1"/>
    </source>
</evidence>
<dbReference type="Gene3D" id="3.30.2410.10">
    <property type="entry name" value="Hect, E3 ligase catalytic domain"/>
    <property type="match status" value="1"/>
</dbReference>
<dbReference type="SMART" id="SM00213">
    <property type="entry name" value="UBQ"/>
    <property type="match status" value="1"/>
</dbReference>
<dbReference type="SUPFAM" id="SSF54236">
    <property type="entry name" value="Ubiquitin-like"/>
    <property type="match status" value="1"/>
</dbReference>